<dbReference type="PANTHER" id="PTHR35400:SF1">
    <property type="entry name" value="SLR1083 PROTEIN"/>
    <property type="match status" value="1"/>
</dbReference>
<proteinExistence type="predicted"/>
<organism evidence="2 3">
    <name type="scientific">Floridaenema evergladense BLCC-F167</name>
    <dbReference type="NCBI Taxonomy" id="3153639"/>
    <lineage>
        <taxon>Bacteria</taxon>
        <taxon>Bacillati</taxon>
        <taxon>Cyanobacteriota</taxon>
        <taxon>Cyanophyceae</taxon>
        <taxon>Oscillatoriophycideae</taxon>
        <taxon>Aerosakkonematales</taxon>
        <taxon>Aerosakkonemataceae</taxon>
        <taxon>Floridanema</taxon>
        <taxon>Floridanema evergladense</taxon>
    </lineage>
</organism>
<keyword evidence="3" id="KW-1185">Reference proteome</keyword>
<dbReference type="RefSeq" id="WP_413280948.1">
    <property type="nucleotide sequence ID" value="NZ_JBHFNT010000266.1"/>
</dbReference>
<reference evidence="2 3" key="1">
    <citation type="submission" date="2024-09" db="EMBL/GenBank/DDBJ databases">
        <title>Floridaenema gen nov. (Aerosakkonemataceae, Aerosakkonematales ord. nov., Cyanobacteria) from benthic tropical and subtropical fresh waters, with the description of four new species.</title>
        <authorList>
            <person name="Moretto J.A."/>
            <person name="Berthold D.E."/>
            <person name="Lefler F.W."/>
            <person name="Huang I.-S."/>
            <person name="Laughinghouse H. IV."/>
        </authorList>
    </citation>
    <scope>NUCLEOTIDE SEQUENCE [LARGE SCALE GENOMIC DNA]</scope>
    <source>
        <strain evidence="2 3">BLCC-F167</strain>
    </source>
</reference>
<keyword evidence="2" id="KW-0378">Hydrolase</keyword>
<dbReference type="CDD" id="cd06260">
    <property type="entry name" value="DUF820-like"/>
    <property type="match status" value="1"/>
</dbReference>
<evidence type="ECO:0000259" key="1">
    <source>
        <dbReference type="Pfam" id="PF05685"/>
    </source>
</evidence>
<gene>
    <name evidence="2" type="ORF">ACE1CA_29495</name>
</gene>
<dbReference type="GO" id="GO:0004519">
    <property type="term" value="F:endonuclease activity"/>
    <property type="evidence" value="ECO:0007669"/>
    <property type="project" value="UniProtKB-KW"/>
</dbReference>
<comment type="caution">
    <text evidence="2">The sequence shown here is derived from an EMBL/GenBank/DDBJ whole genome shotgun (WGS) entry which is preliminary data.</text>
</comment>
<dbReference type="Proteomes" id="UP001576780">
    <property type="component" value="Unassembled WGS sequence"/>
</dbReference>
<keyword evidence="2" id="KW-0540">Nuclease</keyword>
<dbReference type="InterPro" id="IPR012296">
    <property type="entry name" value="Nuclease_put_TT1808"/>
</dbReference>
<protein>
    <submittedName>
        <fullName evidence="2">Uma2 family endonuclease</fullName>
    </submittedName>
</protein>
<dbReference type="Pfam" id="PF05685">
    <property type="entry name" value="Uma2"/>
    <property type="match status" value="1"/>
</dbReference>
<dbReference type="EMBL" id="JBHFNT010000266">
    <property type="protein sequence ID" value="MFB2838645.1"/>
    <property type="molecule type" value="Genomic_DNA"/>
</dbReference>
<dbReference type="Gene3D" id="3.90.1570.10">
    <property type="entry name" value="tt1808, chain A"/>
    <property type="match status" value="1"/>
</dbReference>
<accession>A0ABV4WU53</accession>
<dbReference type="SUPFAM" id="SSF52980">
    <property type="entry name" value="Restriction endonuclease-like"/>
    <property type="match status" value="1"/>
</dbReference>
<feature type="domain" description="Putative restriction endonuclease" evidence="1">
    <location>
        <begin position="54"/>
        <end position="218"/>
    </location>
</feature>
<evidence type="ECO:0000313" key="2">
    <source>
        <dbReference type="EMBL" id="MFB2838645.1"/>
    </source>
</evidence>
<dbReference type="InterPro" id="IPR011335">
    <property type="entry name" value="Restrct_endonuc-II-like"/>
</dbReference>
<sequence>MIKKYARIVVVVILVRYEFARKFAILKILNHPCLWAFSDLITMIATYKWTIERYHRAIDAGLFDDQPVELLRGDIVVMPPERELHAYYNSEVGDYLRVLLGNRVKIREAHPITLPNDSEPIPDLAIVKPLGAVYLEHHPYPNDIFWLIEFSNTTLDKDLNEKKAVYGEAGIAEYWVVNLQDRELKVFRDLENGRYTTEQTFKTGFVSPLAFPDVQIQVQRLMNS</sequence>
<dbReference type="PANTHER" id="PTHR35400">
    <property type="entry name" value="SLR1083 PROTEIN"/>
    <property type="match status" value="1"/>
</dbReference>
<dbReference type="InterPro" id="IPR008538">
    <property type="entry name" value="Uma2"/>
</dbReference>
<evidence type="ECO:0000313" key="3">
    <source>
        <dbReference type="Proteomes" id="UP001576780"/>
    </source>
</evidence>
<keyword evidence="2" id="KW-0255">Endonuclease</keyword>
<name>A0ABV4WU53_9CYAN</name>